<dbReference type="EMBL" id="JBEZAE010000052">
    <property type="protein sequence ID" value="MEU7075951.1"/>
    <property type="molecule type" value="Genomic_DNA"/>
</dbReference>
<reference evidence="1 2" key="1">
    <citation type="submission" date="2024-06" db="EMBL/GenBank/DDBJ databases">
        <title>The Natural Products Discovery Center: Release of the First 8490 Sequenced Strains for Exploring Actinobacteria Biosynthetic Diversity.</title>
        <authorList>
            <person name="Kalkreuter E."/>
            <person name="Kautsar S.A."/>
            <person name="Yang D."/>
            <person name="Bader C.D."/>
            <person name="Teijaro C.N."/>
            <person name="Fluegel L."/>
            <person name="Davis C.M."/>
            <person name="Simpson J.R."/>
            <person name="Lauterbach L."/>
            <person name="Steele A.D."/>
            <person name="Gui C."/>
            <person name="Meng S."/>
            <person name="Li G."/>
            <person name="Viehrig K."/>
            <person name="Ye F."/>
            <person name="Su P."/>
            <person name="Kiefer A.F."/>
            <person name="Nichols A."/>
            <person name="Cepeda A.J."/>
            <person name="Yan W."/>
            <person name="Fan B."/>
            <person name="Jiang Y."/>
            <person name="Adhikari A."/>
            <person name="Zheng C.-J."/>
            <person name="Schuster L."/>
            <person name="Cowan T.M."/>
            <person name="Smanski M.J."/>
            <person name="Chevrette M.G."/>
            <person name="De Carvalho L.P.S."/>
            <person name="Shen B."/>
        </authorList>
    </citation>
    <scope>NUCLEOTIDE SEQUENCE [LARGE SCALE GENOMIC DNA]</scope>
    <source>
        <strain evidence="1 2">NPDC045974</strain>
    </source>
</reference>
<name>A0ABV3CME0_9ACTN</name>
<evidence type="ECO:0000313" key="2">
    <source>
        <dbReference type="Proteomes" id="UP001551329"/>
    </source>
</evidence>
<comment type="caution">
    <text evidence="1">The sequence shown here is derived from an EMBL/GenBank/DDBJ whole genome shotgun (WGS) entry which is preliminary data.</text>
</comment>
<accession>A0ABV3CME0</accession>
<gene>
    <name evidence="1" type="ORF">AB0A88_38395</name>
</gene>
<evidence type="ECO:0008006" key="3">
    <source>
        <dbReference type="Google" id="ProtNLM"/>
    </source>
</evidence>
<proteinExistence type="predicted"/>
<protein>
    <recommendedName>
        <fullName evidence="3">Transposase</fullName>
    </recommendedName>
</protein>
<keyword evidence="2" id="KW-1185">Reference proteome</keyword>
<sequence length="41" mass="4482">MDDRESVGRLSAADCLELIFARIPVGEGSRTWSSEARTAEV</sequence>
<dbReference type="RefSeq" id="WP_358478464.1">
    <property type="nucleotide sequence ID" value="NZ_JBEZAE010000052.1"/>
</dbReference>
<dbReference type="Proteomes" id="UP001551329">
    <property type="component" value="Unassembled WGS sequence"/>
</dbReference>
<evidence type="ECO:0000313" key="1">
    <source>
        <dbReference type="EMBL" id="MEU7075951.1"/>
    </source>
</evidence>
<organism evidence="1 2">
    <name type="scientific">Streptomyces narbonensis</name>
    <dbReference type="NCBI Taxonomy" id="67333"/>
    <lineage>
        <taxon>Bacteria</taxon>
        <taxon>Bacillati</taxon>
        <taxon>Actinomycetota</taxon>
        <taxon>Actinomycetes</taxon>
        <taxon>Kitasatosporales</taxon>
        <taxon>Streptomycetaceae</taxon>
        <taxon>Streptomyces</taxon>
    </lineage>
</organism>